<proteinExistence type="inferred from homology"/>
<gene>
    <name evidence="4" type="ORF">FA047_18565</name>
</gene>
<evidence type="ECO:0000256" key="1">
    <source>
        <dbReference type="ARBA" id="ARBA00008635"/>
    </source>
</evidence>
<dbReference type="InterPro" id="IPR007837">
    <property type="entry name" value="DinB"/>
</dbReference>
<name>A0A4V5P0D7_9SPHI</name>
<protein>
    <submittedName>
        <fullName evidence="4">Damage-inducible protein DinB</fullName>
    </submittedName>
</protein>
<evidence type="ECO:0000313" key="5">
    <source>
        <dbReference type="Proteomes" id="UP000307244"/>
    </source>
</evidence>
<keyword evidence="2 3" id="KW-0479">Metal-binding</keyword>
<sequence>METQNNHTETLSAPLFISPADLLNQWLGHRRLTKRVIEAFPEDKFFDYSIGGMRTFADMMKEILDISGPGIKGIATDEWPAGSNWDHNAKAVASSKTEFLALWDQATEQIIAYWPQISEERFQENVLAFGMYDGQAFSTILYFIDNEIHHRAQGTVYLRSLGIEPPAFWNRD</sequence>
<dbReference type="Proteomes" id="UP000307244">
    <property type="component" value="Unassembled WGS sequence"/>
</dbReference>
<evidence type="ECO:0000313" key="4">
    <source>
        <dbReference type="EMBL" id="TKC03948.1"/>
    </source>
</evidence>
<dbReference type="SUPFAM" id="SSF109854">
    <property type="entry name" value="DinB/YfiT-like putative metalloenzymes"/>
    <property type="match status" value="1"/>
</dbReference>
<dbReference type="InterPro" id="IPR034660">
    <property type="entry name" value="DinB/YfiT-like"/>
</dbReference>
<keyword evidence="5" id="KW-1185">Reference proteome</keyword>
<dbReference type="RefSeq" id="WP_136837587.1">
    <property type="nucleotide sequence ID" value="NZ_SWBQ01000006.1"/>
</dbReference>
<dbReference type="AlphaFoldDB" id="A0A4V5P0D7"/>
<comment type="similarity">
    <text evidence="1">Belongs to the DinB family.</text>
</comment>
<reference evidence="4 5" key="1">
    <citation type="submission" date="2019-04" db="EMBL/GenBank/DDBJ databases">
        <title>Pedobacter sp. RP-3-15 sp. nov., isolated from Arctic soil.</title>
        <authorList>
            <person name="Dahal R.H."/>
            <person name="Kim D.-U."/>
        </authorList>
    </citation>
    <scope>NUCLEOTIDE SEQUENCE [LARGE SCALE GENOMIC DNA]</scope>
    <source>
        <strain evidence="4 5">RP-3-15</strain>
    </source>
</reference>
<organism evidence="4 5">
    <name type="scientific">Pedobacter frigoris</name>
    <dbReference type="NCBI Taxonomy" id="2571272"/>
    <lineage>
        <taxon>Bacteria</taxon>
        <taxon>Pseudomonadati</taxon>
        <taxon>Bacteroidota</taxon>
        <taxon>Sphingobacteriia</taxon>
        <taxon>Sphingobacteriales</taxon>
        <taxon>Sphingobacteriaceae</taxon>
        <taxon>Pedobacter</taxon>
    </lineage>
</organism>
<dbReference type="EMBL" id="SWBQ01000006">
    <property type="protein sequence ID" value="TKC03948.1"/>
    <property type="molecule type" value="Genomic_DNA"/>
</dbReference>
<accession>A0A4V5P0D7</accession>
<dbReference type="GO" id="GO:0046872">
    <property type="term" value="F:metal ion binding"/>
    <property type="evidence" value="ECO:0007669"/>
    <property type="project" value="UniProtKB-KW"/>
</dbReference>
<evidence type="ECO:0000256" key="2">
    <source>
        <dbReference type="ARBA" id="ARBA00022723"/>
    </source>
</evidence>
<dbReference type="Gene3D" id="1.20.120.450">
    <property type="entry name" value="dinb family like domain"/>
    <property type="match status" value="1"/>
</dbReference>
<comment type="caution">
    <text evidence="4">The sequence shown here is derived from an EMBL/GenBank/DDBJ whole genome shotgun (WGS) entry which is preliminary data.</text>
</comment>
<evidence type="ECO:0000256" key="3">
    <source>
        <dbReference type="PIRSR" id="PIRSR607837-1"/>
    </source>
</evidence>
<feature type="binding site" evidence="3">
    <location>
        <position position="150"/>
    </location>
    <ligand>
        <name>a divalent metal cation</name>
        <dbReference type="ChEBI" id="CHEBI:60240"/>
    </ligand>
</feature>
<dbReference type="OrthoDB" id="119432at2"/>
<dbReference type="Pfam" id="PF05163">
    <property type="entry name" value="DinB"/>
    <property type="match status" value="1"/>
</dbReference>